<sequence length="151" mass="17026">MTKRLSHPDYPAFLTALKERILQARTSAARAVNRELVLLYWDIGRGIVEKQQTAGWGDAVVERLAADLRAVFPDMRGFSVVNLWRMKQLYLAHTSPEFLAQAVRELKVGEADPEKLSQAVRELTASIPWGHHANVLAKITDAVREVLPTRK</sequence>
<gene>
    <name evidence="2" type="ORF">A3F84_09620</name>
</gene>
<protein>
    <recommendedName>
        <fullName evidence="1">YhcG N-terminal domain-containing protein</fullName>
    </recommendedName>
</protein>
<reference evidence="2 3" key="1">
    <citation type="journal article" date="2016" name="Nat. Commun.">
        <title>Thousands of microbial genomes shed light on interconnected biogeochemical processes in an aquifer system.</title>
        <authorList>
            <person name="Anantharaman K."/>
            <person name="Brown C.T."/>
            <person name="Hug L.A."/>
            <person name="Sharon I."/>
            <person name="Castelle C.J."/>
            <person name="Probst A.J."/>
            <person name="Thomas B.C."/>
            <person name="Singh A."/>
            <person name="Wilkins M.J."/>
            <person name="Karaoz U."/>
            <person name="Brodie E.L."/>
            <person name="Williams K.H."/>
            <person name="Hubbard S.S."/>
            <person name="Banfield J.F."/>
        </authorList>
    </citation>
    <scope>NUCLEOTIDE SEQUENCE [LARGE SCALE GENOMIC DNA]</scope>
    <source>
        <strain evidence="3">RIFCSPLOWO2_12_FULL_64_10</strain>
    </source>
</reference>
<evidence type="ECO:0000313" key="2">
    <source>
        <dbReference type="EMBL" id="OGG50679.1"/>
    </source>
</evidence>
<name>A0A1F6CNA1_HANXR</name>
<proteinExistence type="predicted"/>
<dbReference type="EMBL" id="MFKF01000201">
    <property type="protein sequence ID" value="OGG50679.1"/>
    <property type="molecule type" value="Genomic_DNA"/>
</dbReference>
<comment type="caution">
    <text evidence="2">The sequence shown here is derived from an EMBL/GenBank/DDBJ whole genome shotgun (WGS) entry which is preliminary data.</text>
</comment>
<feature type="domain" description="YhcG N-terminal" evidence="1">
    <location>
        <begin position="17"/>
        <end position="142"/>
    </location>
</feature>
<dbReference type="PANTHER" id="PTHR30547:SF0">
    <property type="entry name" value="BLR8175 PROTEIN"/>
    <property type="match status" value="1"/>
</dbReference>
<dbReference type="InterPro" id="IPR041527">
    <property type="entry name" value="YhcG_N"/>
</dbReference>
<dbReference type="Pfam" id="PF17761">
    <property type="entry name" value="DUF1016_N"/>
    <property type="match status" value="1"/>
</dbReference>
<dbReference type="Proteomes" id="UP000178606">
    <property type="component" value="Unassembled WGS sequence"/>
</dbReference>
<dbReference type="AlphaFoldDB" id="A0A1F6CNA1"/>
<accession>A0A1F6CNA1</accession>
<organism evidence="2 3">
    <name type="scientific">Handelsmanbacteria sp. (strain RIFCSPLOWO2_12_FULL_64_10)</name>
    <dbReference type="NCBI Taxonomy" id="1817868"/>
    <lineage>
        <taxon>Bacteria</taxon>
        <taxon>Candidatus Handelsmaniibacteriota</taxon>
    </lineage>
</organism>
<dbReference type="InterPro" id="IPR053148">
    <property type="entry name" value="PD-DEXK-like_domain"/>
</dbReference>
<evidence type="ECO:0000313" key="3">
    <source>
        <dbReference type="Proteomes" id="UP000178606"/>
    </source>
</evidence>
<evidence type="ECO:0000259" key="1">
    <source>
        <dbReference type="Pfam" id="PF17761"/>
    </source>
</evidence>
<dbReference type="PANTHER" id="PTHR30547">
    <property type="entry name" value="UNCHARACTERIZED PROTEIN YHCG-RELATED"/>
    <property type="match status" value="1"/>
</dbReference>